<dbReference type="InterPro" id="IPR016181">
    <property type="entry name" value="Acyl_CoA_acyltransferase"/>
</dbReference>
<dbReference type="Proteomes" id="UP000658225">
    <property type="component" value="Unassembled WGS sequence"/>
</dbReference>
<dbReference type="RefSeq" id="WP_192597990.1">
    <property type="nucleotide sequence ID" value="NZ_JADBEL010000005.1"/>
</dbReference>
<accession>A0A927R5R6</accession>
<evidence type="ECO:0000313" key="2">
    <source>
        <dbReference type="EMBL" id="MBE1554189.1"/>
    </source>
</evidence>
<proteinExistence type="predicted"/>
<evidence type="ECO:0000313" key="3">
    <source>
        <dbReference type="Proteomes" id="UP000658225"/>
    </source>
</evidence>
<dbReference type="GO" id="GO:0016747">
    <property type="term" value="F:acyltransferase activity, transferring groups other than amino-acyl groups"/>
    <property type="evidence" value="ECO:0007669"/>
    <property type="project" value="InterPro"/>
</dbReference>
<dbReference type="Pfam" id="PF13508">
    <property type="entry name" value="Acetyltransf_7"/>
    <property type="match status" value="1"/>
</dbReference>
<dbReference type="CDD" id="cd04301">
    <property type="entry name" value="NAT_SF"/>
    <property type="match status" value="1"/>
</dbReference>
<name>A0A927R5R6_9BACL</name>
<dbReference type="PROSITE" id="PS51186">
    <property type="entry name" value="GNAT"/>
    <property type="match status" value="1"/>
</dbReference>
<protein>
    <submittedName>
        <fullName evidence="2">GNAT superfamily N-acetyltransferase</fullName>
    </submittedName>
</protein>
<sequence length="150" mass="16895">MKFSVEQVEDLNAIDISSLVKESEVEGYRFLSRLVDDYKDGTNTFNQLGEALFCIRDESSNIVAVGGVNQSPFSDDDKVARLQRFYVEADARRKGAGSLLLKEIVNHSRGYFNEMTVRTESSKADAFYRFNGFGLDDSASETTHVMKLQK</sequence>
<evidence type="ECO:0000259" key="1">
    <source>
        <dbReference type="PROSITE" id="PS51186"/>
    </source>
</evidence>
<dbReference type="AlphaFoldDB" id="A0A927R5R6"/>
<comment type="caution">
    <text evidence="2">The sequence shown here is derived from an EMBL/GenBank/DDBJ whole genome shotgun (WGS) entry which is preliminary data.</text>
</comment>
<dbReference type="Gene3D" id="3.40.630.30">
    <property type="match status" value="1"/>
</dbReference>
<dbReference type="InterPro" id="IPR000182">
    <property type="entry name" value="GNAT_dom"/>
</dbReference>
<reference evidence="2" key="1">
    <citation type="submission" date="2020-10" db="EMBL/GenBank/DDBJ databases">
        <title>Genomic Encyclopedia of Type Strains, Phase IV (KMG-IV): sequencing the most valuable type-strain genomes for metagenomic binning, comparative biology and taxonomic classification.</title>
        <authorList>
            <person name="Goeker M."/>
        </authorList>
    </citation>
    <scope>NUCLEOTIDE SEQUENCE</scope>
    <source>
        <strain evidence="2">DSM 13886</strain>
    </source>
</reference>
<dbReference type="SUPFAM" id="SSF55729">
    <property type="entry name" value="Acyl-CoA N-acyltransferases (Nat)"/>
    <property type="match status" value="1"/>
</dbReference>
<gene>
    <name evidence="2" type="ORF">H4683_001264</name>
</gene>
<organism evidence="2 3">
    <name type="scientific">Sporosarcina limicola</name>
    <dbReference type="NCBI Taxonomy" id="34101"/>
    <lineage>
        <taxon>Bacteria</taxon>
        <taxon>Bacillati</taxon>
        <taxon>Bacillota</taxon>
        <taxon>Bacilli</taxon>
        <taxon>Bacillales</taxon>
        <taxon>Caryophanaceae</taxon>
        <taxon>Sporosarcina</taxon>
    </lineage>
</organism>
<keyword evidence="3" id="KW-1185">Reference proteome</keyword>
<feature type="domain" description="N-acetyltransferase" evidence="1">
    <location>
        <begin position="1"/>
        <end position="150"/>
    </location>
</feature>
<dbReference type="EMBL" id="JADBEL010000005">
    <property type="protein sequence ID" value="MBE1554189.1"/>
    <property type="molecule type" value="Genomic_DNA"/>
</dbReference>